<dbReference type="Gene3D" id="3.30.70.1290">
    <property type="entry name" value="Transposase IS200-like"/>
    <property type="match status" value="1"/>
</dbReference>
<dbReference type="GO" id="GO:0006313">
    <property type="term" value="P:DNA transposition"/>
    <property type="evidence" value="ECO:0007669"/>
    <property type="project" value="InterPro"/>
</dbReference>
<dbReference type="InterPro" id="IPR036515">
    <property type="entry name" value="Transposase_17_sf"/>
</dbReference>
<comment type="caution">
    <text evidence="2">The sequence shown here is derived from an EMBL/GenBank/DDBJ whole genome shotgun (WGS) entry which is preliminary data.</text>
</comment>
<dbReference type="GO" id="GO:0043565">
    <property type="term" value="F:sequence-specific DNA binding"/>
    <property type="evidence" value="ECO:0007669"/>
    <property type="project" value="TreeGrafter"/>
</dbReference>
<name>A0AA42PC92_STUST</name>
<evidence type="ECO:0000313" key="2">
    <source>
        <dbReference type="EMBL" id="MDH1237742.1"/>
    </source>
</evidence>
<dbReference type="NCBIfam" id="NF047646">
    <property type="entry name" value="REP_Tyr_transpos"/>
    <property type="match status" value="1"/>
</dbReference>
<dbReference type="InterPro" id="IPR052715">
    <property type="entry name" value="RAYT_transposase"/>
</dbReference>
<dbReference type="PANTHER" id="PTHR36966:SF1">
    <property type="entry name" value="REP-ASSOCIATED TYROSINE TRANSPOSASE"/>
    <property type="match status" value="1"/>
</dbReference>
<dbReference type="SUPFAM" id="SSF143422">
    <property type="entry name" value="Transposase IS200-like"/>
    <property type="match status" value="1"/>
</dbReference>
<feature type="domain" description="Transposase IS200-like" evidence="1">
    <location>
        <begin position="9"/>
        <end position="137"/>
    </location>
</feature>
<dbReference type="PANTHER" id="PTHR36966">
    <property type="entry name" value="REP-ASSOCIATED TYROSINE TRANSPOSASE"/>
    <property type="match status" value="1"/>
</dbReference>
<accession>A0AA42PC92</accession>
<evidence type="ECO:0000259" key="1">
    <source>
        <dbReference type="SMART" id="SM01321"/>
    </source>
</evidence>
<dbReference type="GO" id="GO:0004803">
    <property type="term" value="F:transposase activity"/>
    <property type="evidence" value="ECO:0007669"/>
    <property type="project" value="InterPro"/>
</dbReference>
<dbReference type="EMBL" id="JAOCAE010000012">
    <property type="protein sequence ID" value="MDH1237742.1"/>
    <property type="molecule type" value="Genomic_DNA"/>
</dbReference>
<proteinExistence type="predicted"/>
<evidence type="ECO:0000313" key="3">
    <source>
        <dbReference type="Proteomes" id="UP001158500"/>
    </source>
</evidence>
<dbReference type="AlphaFoldDB" id="A0AA42PC92"/>
<gene>
    <name evidence="2" type="ORF">N5C32_17055</name>
</gene>
<protein>
    <submittedName>
        <fullName evidence="2">Transposase</fullName>
    </submittedName>
</protein>
<dbReference type="RefSeq" id="WP_135265932.1">
    <property type="nucleotide sequence ID" value="NZ_BSTP01000003.1"/>
</dbReference>
<sequence>MSHYRRAAVPGGSYFFTVVTERRQPILIDPAVRLALREAIVSVRQTLPFRIDGWVLLPDHLHAIWTLPDGDADFSNRWRLIKRHVTHVCSPDYRRPELLTQRRCAKQYGTLWQHRFWEHLIRDERDFRQHMDYLHANPVKHGLVNAAIDWQWSSFHRWVRHGVYLPDWAGSGVAGATMHDVE</sequence>
<dbReference type="Proteomes" id="UP001158500">
    <property type="component" value="Unassembled WGS sequence"/>
</dbReference>
<dbReference type="SMART" id="SM01321">
    <property type="entry name" value="Y1_Tnp"/>
    <property type="match status" value="1"/>
</dbReference>
<organism evidence="2 3">
    <name type="scientific">Stutzerimonas stutzeri</name>
    <name type="common">Pseudomonas stutzeri</name>
    <dbReference type="NCBI Taxonomy" id="316"/>
    <lineage>
        <taxon>Bacteria</taxon>
        <taxon>Pseudomonadati</taxon>
        <taxon>Pseudomonadota</taxon>
        <taxon>Gammaproteobacteria</taxon>
        <taxon>Pseudomonadales</taxon>
        <taxon>Pseudomonadaceae</taxon>
        <taxon>Stutzerimonas</taxon>
    </lineage>
</organism>
<dbReference type="InterPro" id="IPR002686">
    <property type="entry name" value="Transposase_17"/>
</dbReference>
<reference evidence="2" key="1">
    <citation type="submission" date="2022-09" db="EMBL/GenBank/DDBJ databases">
        <title>Intensive care unit water sources are persistently colonized with multi-drug resistant bacteria and are the site of extensive horizontal gene transfer of antibiotic resistance genes.</title>
        <authorList>
            <person name="Diorio-Toth L."/>
        </authorList>
    </citation>
    <scope>NUCLEOTIDE SEQUENCE</scope>
    <source>
        <strain evidence="2">GD03947</strain>
    </source>
</reference>